<organism evidence="1 2">
    <name type="scientific">Arctium lappa</name>
    <name type="common">Greater burdock</name>
    <name type="synonym">Lappa major</name>
    <dbReference type="NCBI Taxonomy" id="4217"/>
    <lineage>
        <taxon>Eukaryota</taxon>
        <taxon>Viridiplantae</taxon>
        <taxon>Streptophyta</taxon>
        <taxon>Embryophyta</taxon>
        <taxon>Tracheophyta</taxon>
        <taxon>Spermatophyta</taxon>
        <taxon>Magnoliopsida</taxon>
        <taxon>eudicotyledons</taxon>
        <taxon>Gunneridae</taxon>
        <taxon>Pentapetalae</taxon>
        <taxon>asterids</taxon>
        <taxon>campanulids</taxon>
        <taxon>Asterales</taxon>
        <taxon>Asteraceae</taxon>
        <taxon>Carduoideae</taxon>
        <taxon>Cardueae</taxon>
        <taxon>Arctiinae</taxon>
        <taxon>Arctium</taxon>
    </lineage>
</organism>
<proteinExistence type="predicted"/>
<keyword evidence="2" id="KW-1185">Reference proteome</keyword>
<sequence>MEQEFLQALQKYIPWSKYLAKEWEESGSQDCWDRNSEQLDEYPEGEESCKRTYGELHANASCIAQKAVDKLETNYHSSYHGALREGTVKNLISLSGKGGNSAARWPNLPWIHIDSFEPIKIIPPKTSAILTDSND</sequence>
<evidence type="ECO:0000313" key="1">
    <source>
        <dbReference type="EMBL" id="KAI3729316.1"/>
    </source>
</evidence>
<reference evidence="1 2" key="2">
    <citation type="journal article" date="2022" name="Mol. Ecol. Resour.">
        <title>The genomes of chicory, endive, great burdock and yacon provide insights into Asteraceae paleo-polyploidization history and plant inulin production.</title>
        <authorList>
            <person name="Fan W."/>
            <person name="Wang S."/>
            <person name="Wang H."/>
            <person name="Wang A."/>
            <person name="Jiang F."/>
            <person name="Liu H."/>
            <person name="Zhao H."/>
            <person name="Xu D."/>
            <person name="Zhang Y."/>
        </authorList>
    </citation>
    <scope>NUCLEOTIDE SEQUENCE [LARGE SCALE GENOMIC DNA]</scope>
    <source>
        <strain evidence="2">cv. Niubang</strain>
    </source>
</reference>
<protein>
    <submittedName>
        <fullName evidence="1">Uncharacterized protein</fullName>
    </submittedName>
</protein>
<dbReference type="Proteomes" id="UP001055879">
    <property type="component" value="Linkage Group LG05"/>
</dbReference>
<comment type="caution">
    <text evidence="1">The sequence shown here is derived from an EMBL/GenBank/DDBJ whole genome shotgun (WGS) entry which is preliminary data.</text>
</comment>
<dbReference type="EMBL" id="CM042051">
    <property type="protein sequence ID" value="KAI3729316.1"/>
    <property type="molecule type" value="Genomic_DNA"/>
</dbReference>
<accession>A0ACB9C4S5</accession>
<evidence type="ECO:0000313" key="2">
    <source>
        <dbReference type="Proteomes" id="UP001055879"/>
    </source>
</evidence>
<name>A0ACB9C4S5_ARCLA</name>
<reference evidence="2" key="1">
    <citation type="journal article" date="2022" name="Mol. Ecol. Resour.">
        <title>The genomes of chicory, endive, great burdock and yacon provide insights into Asteraceae palaeo-polyploidization history and plant inulin production.</title>
        <authorList>
            <person name="Fan W."/>
            <person name="Wang S."/>
            <person name="Wang H."/>
            <person name="Wang A."/>
            <person name="Jiang F."/>
            <person name="Liu H."/>
            <person name="Zhao H."/>
            <person name="Xu D."/>
            <person name="Zhang Y."/>
        </authorList>
    </citation>
    <scope>NUCLEOTIDE SEQUENCE [LARGE SCALE GENOMIC DNA]</scope>
    <source>
        <strain evidence="2">cv. Niubang</strain>
    </source>
</reference>
<gene>
    <name evidence="1" type="ORF">L6452_17971</name>
</gene>